<protein>
    <recommendedName>
        <fullName evidence="5">HAMP domain-containing protein</fullName>
    </recommendedName>
</protein>
<keyword evidence="2 4" id="KW-1133">Transmembrane helix</keyword>
<feature type="compositionally biased region" description="Basic and acidic residues" evidence="3">
    <location>
        <begin position="1"/>
        <end position="35"/>
    </location>
</feature>
<dbReference type="PROSITE" id="PS50885">
    <property type="entry name" value="HAMP"/>
    <property type="match status" value="1"/>
</dbReference>
<feature type="region of interest" description="Disordered" evidence="3">
    <location>
        <begin position="1062"/>
        <end position="1084"/>
    </location>
</feature>
<feature type="region of interest" description="Disordered" evidence="3">
    <location>
        <begin position="1"/>
        <end position="48"/>
    </location>
</feature>
<feature type="region of interest" description="Disordered" evidence="3">
    <location>
        <begin position="889"/>
        <end position="914"/>
    </location>
</feature>
<dbReference type="eggNOG" id="COG3170">
    <property type="taxonomic scope" value="Bacteria"/>
</dbReference>
<feature type="region of interest" description="Disordered" evidence="3">
    <location>
        <begin position="576"/>
        <end position="597"/>
    </location>
</feature>
<dbReference type="Proteomes" id="UP000000328">
    <property type="component" value="Chromosome"/>
</dbReference>
<feature type="transmembrane region" description="Helical" evidence="4">
    <location>
        <begin position="704"/>
        <end position="726"/>
    </location>
</feature>
<organism evidence="6 7">
    <name type="scientific">Amycolatopsis mediterranei (strain U-32)</name>
    <dbReference type="NCBI Taxonomy" id="749927"/>
    <lineage>
        <taxon>Bacteria</taxon>
        <taxon>Bacillati</taxon>
        <taxon>Actinomycetota</taxon>
        <taxon>Actinomycetes</taxon>
        <taxon>Pseudonocardiales</taxon>
        <taxon>Pseudonocardiaceae</taxon>
        <taxon>Amycolatopsis</taxon>
    </lineage>
</organism>
<evidence type="ECO:0000313" key="6">
    <source>
        <dbReference type="EMBL" id="ADJ49060.1"/>
    </source>
</evidence>
<feature type="transmembrane region" description="Helical" evidence="4">
    <location>
        <begin position="674"/>
        <end position="697"/>
    </location>
</feature>
<feature type="region of interest" description="Disordered" evidence="3">
    <location>
        <begin position="133"/>
        <end position="157"/>
    </location>
</feature>
<dbReference type="eggNOG" id="COG3064">
    <property type="taxonomic scope" value="Bacteria"/>
</dbReference>
<reference evidence="6 7" key="1">
    <citation type="journal article" date="2010" name="Cell Res.">
        <title>Complete genome sequence of the rifamycin SV-producing Amycolatopsis mediterranei U32 revealed its genetic characteristics in phylogeny and metabolism.</title>
        <authorList>
            <person name="Zhao W."/>
            <person name="Zhong Y."/>
            <person name="Yuan H."/>
            <person name="Wang J."/>
            <person name="Zheng H."/>
            <person name="Wang Y."/>
            <person name="Cen X."/>
            <person name="Xu F."/>
            <person name="Bai J."/>
            <person name="Han X."/>
            <person name="Lu G."/>
            <person name="Zhu Y."/>
            <person name="Shao Z."/>
            <person name="Yan H."/>
            <person name="Li C."/>
            <person name="Peng N."/>
            <person name="Zhang Z."/>
            <person name="Zhang Y."/>
            <person name="Lin W."/>
            <person name="Fan Y."/>
            <person name="Qin Z."/>
            <person name="Hu Y."/>
            <person name="Zhu B."/>
            <person name="Wang S."/>
            <person name="Ding X."/>
            <person name="Zhao G.P."/>
        </authorList>
    </citation>
    <scope>NUCLEOTIDE SEQUENCE [LARGE SCALE GENOMIC DNA]</scope>
    <source>
        <strain evidence="7">U-32</strain>
    </source>
</reference>
<evidence type="ECO:0000256" key="3">
    <source>
        <dbReference type="SAM" id="MobiDB-lite"/>
    </source>
</evidence>
<feature type="compositionally biased region" description="Basic and acidic residues" evidence="3">
    <location>
        <begin position="587"/>
        <end position="597"/>
    </location>
</feature>
<feature type="domain" description="HAMP" evidence="5">
    <location>
        <begin position="413"/>
        <end position="464"/>
    </location>
</feature>
<accession>A0A0H3DDP0</accession>
<proteinExistence type="predicted"/>
<evidence type="ECO:0000313" key="7">
    <source>
        <dbReference type="Proteomes" id="UP000000328"/>
    </source>
</evidence>
<dbReference type="EMBL" id="CP002000">
    <property type="protein sequence ID" value="ADJ49060.1"/>
    <property type="molecule type" value="Genomic_DNA"/>
</dbReference>
<evidence type="ECO:0000256" key="2">
    <source>
        <dbReference type="ARBA" id="ARBA00022989"/>
    </source>
</evidence>
<name>A0A0H3DDP0_AMYMU</name>
<dbReference type="GO" id="GO:0007165">
    <property type="term" value="P:signal transduction"/>
    <property type="evidence" value="ECO:0007669"/>
    <property type="project" value="InterPro"/>
</dbReference>
<sequence>MPGHGWKPDRHPAYRTEVDRRSDDAGSRDGAEQRTPRPGSGKTAASGVQAPMNAVMALQSAAGNRAVTGLLTRRGAGAGGAVKPSTFASDVGAVAQDIAGAHQQAGGAAGALLAAAPPPPGLPVAPEQALPELPAPGVAEPGGSAPQIPAADGDSVATGPTIAGLAAREQAEGHVVDAAGRDAGKAADALRIGPLGASAAIGVTARTPLSPVAAPPPDLAGIPAIEPAVARVLDNGFGGRLSAAAGAARQEQDAAVAHHTQVTGDARAAHDSAVDDQQAAADGEARELDARTAGEVDGHKQAWRAENSRVTADSRTELHTLRAGAGADIEQQAGAANSEAATIMSGARSEADRQGGNVPGPAVQRSLWGRIKSAAGRAVGAVRSGLSAVASAARSVLDAALNRVRGLFDRVRQAITDRVGRFVAAAREIAGRVGARLAAAAKAAVGAIRRAVNAARATFDRLVDRLREFAAGVLHSLWSALQAAGRWLRDRLAGLVRGLIAAGRAVLAFAGKVRELLRVTGHKVLSGLVRAVNDPGAFVAPYKAQVGGMIDTVPDKAHRMYDDHVAPLFGGDRQETPAAQRTVQRQETAEARQEGEPPSHSAILWEFLKARLSYLGGHWGSVILDVLLEIFVPFVSLYRHLPPMLTAAWHALKDLFAGRFSDAVDAGLKAARELMAILSTLFAQVSIAAFIAGSILGTPIVGEGAMLAVGLSLLAADVVLQAASIAKAWSNLGRPGRTSDELGDDYGVMADSVISLGITLALVLIAAIGQKLGKVLLARFPKAAGALAAIRERIKLRARAAAGLKNPPPTTRPVVDTPAAPAVARPAVEFPGRAGLLPGEQAAFDRFIAGQRASGNLSPQFETKLKAMTPDQLRRVAAREMGQQIKVEAAQEAQSRANATNQSNPLDPQMAHPPQDVGGNVRIRYNELPPSNSEIAQAQGIARSTGEPIELFGDGFGGIDGTIGRPPRPLQLKGPPQAGQAGAAVAYESAVVAHEKAVRFGFSDVETHITAPNVTRAEVAAEFARQGKPASYVGGGAVRRVVVYCKNGEIYLPPSTAVVPPPVHVDSGKDEARTPAGAGAGHAE</sequence>
<dbReference type="KEGG" id="amd:AMED_7346"/>
<dbReference type="AlphaFoldDB" id="A0A0H3DDP0"/>
<evidence type="ECO:0000256" key="4">
    <source>
        <dbReference type="SAM" id="Phobius"/>
    </source>
</evidence>
<feature type="region of interest" description="Disordered" evidence="3">
    <location>
        <begin position="252"/>
        <end position="286"/>
    </location>
</feature>
<feature type="compositionally biased region" description="Polar residues" evidence="3">
    <location>
        <begin position="892"/>
        <end position="906"/>
    </location>
</feature>
<gene>
    <name evidence="6" type="ordered locus">AMED_7346</name>
</gene>
<evidence type="ECO:0000256" key="1">
    <source>
        <dbReference type="ARBA" id="ARBA00022692"/>
    </source>
</evidence>
<keyword evidence="4" id="KW-0472">Membrane</keyword>
<feature type="transmembrane region" description="Helical" evidence="4">
    <location>
        <begin position="746"/>
        <end position="769"/>
    </location>
</feature>
<dbReference type="GO" id="GO:0016020">
    <property type="term" value="C:membrane"/>
    <property type="evidence" value="ECO:0007669"/>
    <property type="project" value="InterPro"/>
</dbReference>
<dbReference type="PATRIC" id="fig|749927.5.peg.7639"/>
<evidence type="ECO:0000259" key="5">
    <source>
        <dbReference type="PROSITE" id="PS50885"/>
    </source>
</evidence>
<dbReference type="HOGENOM" id="CLU_285558_0_0_11"/>
<feature type="compositionally biased region" description="Polar residues" evidence="3">
    <location>
        <begin position="577"/>
        <end position="586"/>
    </location>
</feature>
<keyword evidence="1 4" id="KW-0812">Transmembrane</keyword>
<dbReference type="InterPro" id="IPR003660">
    <property type="entry name" value="HAMP_dom"/>
</dbReference>